<evidence type="ECO:0000313" key="2">
    <source>
        <dbReference type="EMBL" id="CCM20072.1"/>
    </source>
</evidence>
<organism evidence="2">
    <name type="scientific">Leishmania guyanensis</name>
    <dbReference type="NCBI Taxonomy" id="5670"/>
    <lineage>
        <taxon>Eukaryota</taxon>
        <taxon>Discoba</taxon>
        <taxon>Euglenozoa</taxon>
        <taxon>Kinetoplastea</taxon>
        <taxon>Metakinetoplastina</taxon>
        <taxon>Trypanosomatida</taxon>
        <taxon>Trypanosomatidae</taxon>
        <taxon>Leishmaniinae</taxon>
        <taxon>Leishmania</taxon>
        <taxon>Leishmania guyanensis species complex</taxon>
    </lineage>
</organism>
<reference evidence="2" key="1">
    <citation type="submission" date="2012-08" db="EMBL/GenBank/DDBJ databases">
        <title>Comparative genomics of metastatic and non-metastatic Leishmania guyanensis provides insights into polygenic factors involved in Leishmania RNA virus infection.</title>
        <authorList>
            <person name="Smith D."/>
            <person name="Hertz-Fowler C."/>
            <person name="Martin R."/>
            <person name="Dickens N."/>
            <person name="Fasel N."/>
            <person name="Falquet L."/>
            <person name="Beverley S."/>
            <person name="Zangger H."/>
            <person name="Calderon-Copete S."/>
            <person name="Mottram J."/>
            <person name="Xenarios I."/>
        </authorList>
    </citation>
    <scope>NUCLEOTIDE SEQUENCE</scope>
    <source>
        <strain evidence="2">MHOM/BR/75/M4147/SSU:IR2SAT-LUC</strain>
    </source>
</reference>
<dbReference type="EMBL" id="CALQ01001938">
    <property type="protein sequence ID" value="CCM20072.1"/>
    <property type="molecule type" value="Genomic_DNA"/>
</dbReference>
<feature type="region of interest" description="Disordered" evidence="1">
    <location>
        <begin position="1"/>
        <end position="23"/>
    </location>
</feature>
<name>A0A1E1J8X9_LEIGU</name>
<accession>A0A1E1J8X9</accession>
<dbReference type="AlphaFoldDB" id="A0A1E1J8X9"/>
<gene>
    <name evidence="2" type="ORF">BN36_NA75540</name>
</gene>
<protein>
    <submittedName>
        <fullName evidence="2">Uncharacterized protein</fullName>
    </submittedName>
</protein>
<feature type="compositionally biased region" description="Basic and acidic residues" evidence="1">
    <location>
        <begin position="143"/>
        <end position="160"/>
    </location>
</feature>
<feature type="region of interest" description="Disordered" evidence="1">
    <location>
        <begin position="143"/>
        <end position="167"/>
    </location>
</feature>
<evidence type="ECO:0000256" key="1">
    <source>
        <dbReference type="SAM" id="MobiDB-lite"/>
    </source>
</evidence>
<proteinExistence type="predicted"/>
<sequence length="328" mass="36301">MFKQRDNEYHSPMTVDPSGAGATTSASLLDRVGTGKVASPFLDGPAVAAGSRKRGRDIRGLDRFRSVMYGEDGFRRLHAMVARNPVLMYPPDGIEAARARVLGRKAELQSALDRNAHNRGPDGDGDDDDVFALFEARQRAEIDAHRAAEDEDESGQRASEHAPQPSSLASICHDNELATHHHKQLDSYLRLLYEFNHVTFAKLPMEDTLQLLSRCGKESVAHIVEYETQVRLRRQSRIRELDELRQEQTALEGRHLAAEDAEDARVVQFAEQRQAELDLELDKDVTKAVPLDDGNADEDVTAIPETDAPSAHLTAFVVDGGLEGDMGE</sequence>